<proteinExistence type="predicted"/>
<feature type="chain" id="PRO_5003406023" evidence="1">
    <location>
        <begin position="20"/>
        <end position="147"/>
    </location>
</feature>
<keyword evidence="1" id="KW-0732">Signal</keyword>
<evidence type="ECO:0000256" key="1">
    <source>
        <dbReference type="SAM" id="SignalP"/>
    </source>
</evidence>
<dbReference type="HOGENOM" id="CLU_113848_0_0_1"/>
<feature type="signal peptide" evidence="1">
    <location>
        <begin position="1"/>
        <end position="19"/>
    </location>
</feature>
<dbReference type="Proteomes" id="UP000008068">
    <property type="component" value="Unassembled WGS sequence"/>
</dbReference>
<dbReference type="eggNOG" id="ENOG502TJ42">
    <property type="taxonomic scope" value="Eukaryota"/>
</dbReference>
<dbReference type="OrthoDB" id="5873982at2759"/>
<dbReference type="EMBL" id="GL379906">
    <property type="protein sequence ID" value="EGT33846.1"/>
    <property type="molecule type" value="Genomic_DNA"/>
</dbReference>
<name>G0NLQ7_CAEBE</name>
<dbReference type="FunCoup" id="G0NLQ7">
    <property type="interactions" value="1917"/>
</dbReference>
<evidence type="ECO:0000313" key="3">
    <source>
        <dbReference type="Proteomes" id="UP000008068"/>
    </source>
</evidence>
<accession>G0NLQ7</accession>
<sequence>MNASFSILLPFIFIPFILCESPIEEHVYIGDDFKYSLDFEEGNKAIGVERVFFDEAVNGEFRWYYYFCGKVTEKYEKKCGTWIDKKGNKVKGPTRKVTLTEKEIIISKVTMRDEGYYTAIFGDNNQETSNVRLVVKTRSSQPPPKHC</sequence>
<protein>
    <submittedName>
        <fullName evidence="2">Uncharacterized protein</fullName>
    </submittedName>
</protein>
<dbReference type="InterPro" id="IPR013783">
    <property type="entry name" value="Ig-like_fold"/>
</dbReference>
<reference evidence="3" key="1">
    <citation type="submission" date="2011-07" db="EMBL/GenBank/DDBJ databases">
        <authorList>
            <consortium name="Caenorhabditis brenneri Sequencing and Analysis Consortium"/>
            <person name="Wilson R.K."/>
        </authorList>
    </citation>
    <scope>NUCLEOTIDE SEQUENCE [LARGE SCALE GENOMIC DNA]</scope>
    <source>
        <strain evidence="3">PB2801</strain>
    </source>
</reference>
<gene>
    <name evidence="2" type="ORF">CAEBREN_18251</name>
</gene>
<organism evidence="3">
    <name type="scientific">Caenorhabditis brenneri</name>
    <name type="common">Nematode worm</name>
    <dbReference type="NCBI Taxonomy" id="135651"/>
    <lineage>
        <taxon>Eukaryota</taxon>
        <taxon>Metazoa</taxon>
        <taxon>Ecdysozoa</taxon>
        <taxon>Nematoda</taxon>
        <taxon>Chromadorea</taxon>
        <taxon>Rhabditida</taxon>
        <taxon>Rhabditina</taxon>
        <taxon>Rhabditomorpha</taxon>
        <taxon>Rhabditoidea</taxon>
        <taxon>Rhabditidae</taxon>
        <taxon>Peloderinae</taxon>
        <taxon>Caenorhabditis</taxon>
    </lineage>
</organism>
<dbReference type="Gene3D" id="2.60.40.10">
    <property type="entry name" value="Immunoglobulins"/>
    <property type="match status" value="1"/>
</dbReference>
<dbReference type="AlphaFoldDB" id="G0NLQ7"/>
<evidence type="ECO:0000313" key="2">
    <source>
        <dbReference type="EMBL" id="EGT33846.1"/>
    </source>
</evidence>
<dbReference type="InParanoid" id="G0NLQ7"/>
<keyword evidence="3" id="KW-1185">Reference proteome</keyword>